<evidence type="ECO:0000256" key="1">
    <source>
        <dbReference type="SAM" id="MobiDB-lite"/>
    </source>
</evidence>
<dbReference type="Proteomes" id="UP000189681">
    <property type="component" value="Unassembled WGS sequence"/>
</dbReference>
<evidence type="ECO:0000313" key="2">
    <source>
        <dbReference type="EMBL" id="OOP57927.1"/>
    </source>
</evidence>
<feature type="region of interest" description="Disordered" evidence="1">
    <location>
        <begin position="73"/>
        <end position="95"/>
    </location>
</feature>
<evidence type="ECO:0000313" key="3">
    <source>
        <dbReference type="Proteomes" id="UP000189681"/>
    </source>
</evidence>
<proteinExistence type="predicted"/>
<protein>
    <submittedName>
        <fullName evidence="2">Uncharacterized protein</fullName>
    </submittedName>
</protein>
<reference evidence="2 3" key="1">
    <citation type="journal article" date="2017" name="Water Res.">
        <title>Discovery and metagenomic analysis of an anammox bacterial enrichment related to Candidatus "Brocadia caroliniensis" in a full-scale glycerol-fed nitritation-denitritation separate centrate treatment process.</title>
        <authorList>
            <person name="Park H."/>
            <person name="Brotto A.C."/>
            <person name="van Loosdrecht M.C."/>
            <person name="Chandran K."/>
        </authorList>
    </citation>
    <scope>NUCLEOTIDE SEQUENCE [LARGE SCALE GENOMIC DNA]</scope>
    <source>
        <strain evidence="2">26THWARD</strain>
    </source>
</reference>
<accession>A0A1V4AXR1</accession>
<sequence>MVKQHRNNVTEVSNQTMACNDTMNQAGNIGAEMGLMKNIGEIFLPVVTKVRKITDWLTETAIVSKEKKDLGRQKFTPHKKDEMDANQSIIGPEPSIPLTDIYGRIDSL</sequence>
<comment type="caution">
    <text evidence="2">The sequence shown here is derived from an EMBL/GenBank/DDBJ whole genome shotgun (WGS) entry which is preliminary data.</text>
</comment>
<dbReference type="EMBL" id="AYTS01000007">
    <property type="protein sequence ID" value="OOP57927.1"/>
    <property type="molecule type" value="Genomic_DNA"/>
</dbReference>
<feature type="compositionally biased region" description="Basic and acidic residues" evidence="1">
    <location>
        <begin position="73"/>
        <end position="83"/>
    </location>
</feature>
<name>A0A1V4AXR1_9BACT</name>
<gene>
    <name evidence="2" type="ORF">AYP45_00670</name>
</gene>
<dbReference type="AlphaFoldDB" id="A0A1V4AXR1"/>
<organism evidence="2 3">
    <name type="scientific">Candidatus Brocadia carolinensis</name>
    <dbReference type="NCBI Taxonomy" id="1004156"/>
    <lineage>
        <taxon>Bacteria</taxon>
        <taxon>Pseudomonadati</taxon>
        <taxon>Planctomycetota</taxon>
        <taxon>Candidatus Brocadiia</taxon>
        <taxon>Candidatus Brocadiales</taxon>
        <taxon>Candidatus Brocadiaceae</taxon>
        <taxon>Candidatus Brocadia</taxon>
    </lineage>
</organism>